<gene>
    <name evidence="1" type="ORF">TRIP_E230073</name>
</gene>
<dbReference type="EMBL" id="UPXP01000016">
    <property type="protein sequence ID" value="VBB39890.1"/>
    <property type="molecule type" value="Genomic_DNA"/>
</dbReference>
<organism evidence="1">
    <name type="scientific">uncultured Spirochaetota bacterium</name>
    <dbReference type="NCBI Taxonomy" id="460511"/>
    <lineage>
        <taxon>Bacteria</taxon>
        <taxon>Pseudomonadati</taxon>
        <taxon>Spirochaetota</taxon>
        <taxon>environmental samples</taxon>
    </lineage>
</organism>
<dbReference type="AlphaFoldDB" id="A0A652ZVS8"/>
<reference evidence="1" key="1">
    <citation type="submission" date="2018-07" db="EMBL/GenBank/DDBJ databases">
        <authorList>
            <consortium name="Genoscope - CEA"/>
            <person name="William W."/>
        </authorList>
    </citation>
    <scope>NUCLEOTIDE SEQUENCE</scope>
    <source>
        <strain evidence="1">IK1</strain>
    </source>
</reference>
<evidence type="ECO:0000313" key="1">
    <source>
        <dbReference type="EMBL" id="VBB39890.1"/>
    </source>
</evidence>
<proteinExistence type="predicted"/>
<sequence length="94" mass="11089">MKIKYSPIKWNEYANIDASPDTEIIPFDKNSVCIDGKAFEFDELSVEFPEIRTQTGEKILEAHREDGELFLTVRRFYTRICQPWDTGGYHEIVW</sequence>
<name>A0A652ZVS8_9SPIR</name>
<protein>
    <submittedName>
        <fullName evidence="1">Uncharacterized protein</fullName>
    </submittedName>
</protein>
<accession>A0A652ZVS8</accession>